<dbReference type="InterPro" id="IPR001810">
    <property type="entry name" value="F-box_dom"/>
</dbReference>
<evidence type="ECO:0000313" key="2">
    <source>
        <dbReference type="EMBL" id="CAF4121211.1"/>
    </source>
</evidence>
<accession>A0A819W9F2</accession>
<dbReference type="EMBL" id="CAJOBF010004037">
    <property type="protein sequence ID" value="CAF4121211.1"/>
    <property type="molecule type" value="Genomic_DNA"/>
</dbReference>
<proteinExistence type="predicted"/>
<sequence length="190" mass="22660">MNQLEIHLLDLPNEILIIILKKLDNIDVLYSLFGINNRRLHTLVQQDVFTNILNFIRISAITDSKLGRYWNNILSPVHDYDSTFQRIVKYQLTDLILHDNDEYLYSPLPSSELHQLKCFSLTCYNVTLHYDDSILPLRRRMTHLEKLILYLRVRKQAVFLDGTDLHNEILVHRPRLQTFIFYISTEIIFF</sequence>
<evidence type="ECO:0000313" key="3">
    <source>
        <dbReference type="Proteomes" id="UP000663842"/>
    </source>
</evidence>
<feature type="domain" description="F-box" evidence="1">
    <location>
        <begin position="5"/>
        <end position="52"/>
    </location>
</feature>
<organism evidence="2 3">
    <name type="scientific">Rotaria magnacalcarata</name>
    <dbReference type="NCBI Taxonomy" id="392030"/>
    <lineage>
        <taxon>Eukaryota</taxon>
        <taxon>Metazoa</taxon>
        <taxon>Spiralia</taxon>
        <taxon>Gnathifera</taxon>
        <taxon>Rotifera</taxon>
        <taxon>Eurotatoria</taxon>
        <taxon>Bdelloidea</taxon>
        <taxon>Philodinida</taxon>
        <taxon>Philodinidae</taxon>
        <taxon>Rotaria</taxon>
    </lineage>
</organism>
<dbReference type="Proteomes" id="UP000663842">
    <property type="component" value="Unassembled WGS sequence"/>
</dbReference>
<feature type="non-terminal residue" evidence="2">
    <location>
        <position position="190"/>
    </location>
</feature>
<reference evidence="2" key="1">
    <citation type="submission" date="2021-02" db="EMBL/GenBank/DDBJ databases">
        <authorList>
            <person name="Nowell W R."/>
        </authorList>
    </citation>
    <scope>NUCLEOTIDE SEQUENCE</scope>
</reference>
<name>A0A819W9F2_9BILA</name>
<dbReference type="AlphaFoldDB" id="A0A819W9F2"/>
<dbReference type="PROSITE" id="PS50181">
    <property type="entry name" value="FBOX"/>
    <property type="match status" value="1"/>
</dbReference>
<feature type="non-terminal residue" evidence="2">
    <location>
        <position position="1"/>
    </location>
</feature>
<gene>
    <name evidence="2" type="ORF">UXM345_LOCUS23420</name>
</gene>
<protein>
    <recommendedName>
        <fullName evidence="1">F-box domain-containing protein</fullName>
    </recommendedName>
</protein>
<evidence type="ECO:0000259" key="1">
    <source>
        <dbReference type="PROSITE" id="PS50181"/>
    </source>
</evidence>
<comment type="caution">
    <text evidence="2">The sequence shown here is derived from an EMBL/GenBank/DDBJ whole genome shotgun (WGS) entry which is preliminary data.</text>
</comment>